<proteinExistence type="predicted"/>
<dbReference type="AlphaFoldDB" id="A0AA94KYK9"/>
<dbReference type="InterPro" id="IPR042001">
    <property type="entry name" value="Sortase_F"/>
</dbReference>
<organism evidence="4 5">
    <name type="scientific">Agrococcus baldri</name>
    <dbReference type="NCBI Taxonomy" id="153730"/>
    <lineage>
        <taxon>Bacteria</taxon>
        <taxon>Bacillati</taxon>
        <taxon>Actinomycetota</taxon>
        <taxon>Actinomycetes</taxon>
        <taxon>Micrococcales</taxon>
        <taxon>Microbacteriaceae</taxon>
        <taxon>Agrococcus</taxon>
    </lineage>
</organism>
<dbReference type="RefSeq" id="WP_318255275.1">
    <property type="nucleotide sequence ID" value="NZ_FOZN01000001.1"/>
</dbReference>
<evidence type="ECO:0000313" key="4">
    <source>
        <dbReference type="EMBL" id="SFR99722.1"/>
    </source>
</evidence>
<feature type="region of interest" description="Disordered" evidence="2">
    <location>
        <begin position="31"/>
        <end position="123"/>
    </location>
</feature>
<dbReference type="Gene3D" id="2.40.260.10">
    <property type="entry name" value="Sortase"/>
    <property type="match status" value="1"/>
</dbReference>
<accession>A0AA94KYK9</accession>
<evidence type="ECO:0000313" key="5">
    <source>
        <dbReference type="Proteomes" id="UP000198506"/>
    </source>
</evidence>
<feature type="signal peptide" evidence="3">
    <location>
        <begin position="1"/>
        <end position="29"/>
    </location>
</feature>
<keyword evidence="3" id="KW-0732">Signal</keyword>
<name>A0AA94KYK9_9MICO</name>
<evidence type="ECO:0000256" key="3">
    <source>
        <dbReference type="SAM" id="SignalP"/>
    </source>
</evidence>
<dbReference type="InterPro" id="IPR005754">
    <property type="entry name" value="Sortase"/>
</dbReference>
<protein>
    <submittedName>
        <fullName evidence="4">Sortase family protein</fullName>
    </submittedName>
</protein>
<evidence type="ECO:0000256" key="1">
    <source>
        <dbReference type="ARBA" id="ARBA00022801"/>
    </source>
</evidence>
<sequence length="226" mass="23156">MMLHGTGRRLRLTAVAAALLLALTACGTAADDAGQPEASAAPSPATSAAPEPSAEPSADGDSAPSESDADEPAMPASQPVRIDIPALDRTSELIVTGQRADGTLEVPPGAEGSPASWYDGSPTPGERGASVILGHVNSLSDVSGVFYELDTLEPGDEIRVTREDGSTAVFAVDHLESFPKDEFPTRAVYYPVPGAELRLITCDDLGAGGDDFPNNTVVFATLVPGA</sequence>
<keyword evidence="5" id="KW-1185">Reference proteome</keyword>
<keyword evidence="1" id="KW-0378">Hydrolase</keyword>
<gene>
    <name evidence="4" type="ORF">SAMN04487783_0380</name>
</gene>
<comment type="caution">
    <text evidence="4">The sequence shown here is derived from an EMBL/GenBank/DDBJ whole genome shotgun (WGS) entry which is preliminary data.</text>
</comment>
<dbReference type="SUPFAM" id="SSF63817">
    <property type="entry name" value="Sortase"/>
    <property type="match status" value="1"/>
</dbReference>
<reference evidence="4 5" key="1">
    <citation type="submission" date="2016-10" db="EMBL/GenBank/DDBJ databases">
        <authorList>
            <person name="Varghese N."/>
            <person name="Submissions S."/>
        </authorList>
    </citation>
    <scope>NUCLEOTIDE SEQUENCE [LARGE SCALE GENOMIC DNA]</scope>
    <source>
        <strain evidence="4 5">IAM 15147</strain>
    </source>
</reference>
<dbReference type="Pfam" id="PF04203">
    <property type="entry name" value="Sortase"/>
    <property type="match status" value="1"/>
</dbReference>
<feature type="chain" id="PRO_5041724580" evidence="3">
    <location>
        <begin position="30"/>
        <end position="226"/>
    </location>
</feature>
<dbReference type="CDD" id="cd05829">
    <property type="entry name" value="Sortase_F"/>
    <property type="match status" value="1"/>
</dbReference>
<dbReference type="Proteomes" id="UP000198506">
    <property type="component" value="Unassembled WGS sequence"/>
</dbReference>
<dbReference type="EMBL" id="FOZN01000001">
    <property type="protein sequence ID" value="SFR99722.1"/>
    <property type="molecule type" value="Genomic_DNA"/>
</dbReference>
<evidence type="ECO:0000256" key="2">
    <source>
        <dbReference type="SAM" id="MobiDB-lite"/>
    </source>
</evidence>
<dbReference type="InterPro" id="IPR023365">
    <property type="entry name" value="Sortase_dom-sf"/>
</dbReference>
<dbReference type="GO" id="GO:0016787">
    <property type="term" value="F:hydrolase activity"/>
    <property type="evidence" value="ECO:0007669"/>
    <property type="project" value="UniProtKB-KW"/>
</dbReference>
<feature type="compositionally biased region" description="Low complexity" evidence="2">
    <location>
        <begin position="31"/>
        <end position="57"/>
    </location>
</feature>